<dbReference type="GO" id="GO:0005634">
    <property type="term" value="C:nucleus"/>
    <property type="evidence" value="ECO:0007669"/>
    <property type="project" value="InterPro"/>
</dbReference>
<reference evidence="7 8" key="1">
    <citation type="submission" date="2009-08" db="EMBL/GenBank/DDBJ databases">
        <title>The Genome Sequence of Spizellomyces punctatus strain DAOM BR117.</title>
        <authorList>
            <consortium name="The Broad Institute Genome Sequencing Platform"/>
            <person name="Russ C."/>
            <person name="Cuomo C."/>
            <person name="Shea T."/>
            <person name="Young S.K."/>
            <person name="Zeng Q."/>
            <person name="Koehrsen M."/>
            <person name="Haas B."/>
            <person name="Borodovsky M."/>
            <person name="Guigo R."/>
            <person name="Alvarado L."/>
            <person name="Berlin A."/>
            <person name="Bochicchio J."/>
            <person name="Borenstein D."/>
            <person name="Chapman S."/>
            <person name="Chen Z."/>
            <person name="Engels R."/>
            <person name="Freedman E."/>
            <person name="Gellesch M."/>
            <person name="Goldberg J."/>
            <person name="Griggs A."/>
            <person name="Gujja S."/>
            <person name="Heiman D."/>
            <person name="Hepburn T."/>
            <person name="Howarth C."/>
            <person name="Jen D."/>
            <person name="Larson L."/>
            <person name="Lewis B."/>
            <person name="Mehta T."/>
            <person name="Park D."/>
            <person name="Pearson M."/>
            <person name="Roberts A."/>
            <person name="Saif S."/>
            <person name="Shenoy N."/>
            <person name="Sisk P."/>
            <person name="Stolte C."/>
            <person name="Sykes S."/>
            <person name="Thomson T."/>
            <person name="Walk T."/>
            <person name="White J."/>
            <person name="Yandava C."/>
            <person name="Burger G."/>
            <person name="Gray M.W."/>
            <person name="Holland P.W.H."/>
            <person name="King N."/>
            <person name="Lang F.B.F."/>
            <person name="Roger A.J."/>
            <person name="Ruiz-Trillo I."/>
            <person name="Lander E."/>
            <person name="Nusbaum C."/>
        </authorList>
    </citation>
    <scope>NUCLEOTIDE SEQUENCE [LARGE SCALE GENOMIC DNA]</scope>
    <source>
        <strain evidence="7 8">DAOM BR117</strain>
    </source>
</reference>
<accession>A0A0L0H8D6</accession>
<dbReference type="GO" id="GO:0000981">
    <property type="term" value="F:DNA-binding transcription factor activity, RNA polymerase II-specific"/>
    <property type="evidence" value="ECO:0007669"/>
    <property type="project" value="TreeGrafter"/>
</dbReference>
<dbReference type="InterPro" id="IPR008967">
    <property type="entry name" value="p53-like_TF_DNA-bd_sf"/>
</dbReference>
<dbReference type="InterPro" id="IPR036960">
    <property type="entry name" value="T-box_sf"/>
</dbReference>
<feature type="compositionally biased region" description="Polar residues" evidence="5">
    <location>
        <begin position="35"/>
        <end position="48"/>
    </location>
</feature>
<feature type="domain" description="T-box" evidence="6">
    <location>
        <begin position="90"/>
        <end position="289"/>
    </location>
</feature>
<keyword evidence="4" id="KW-0539">Nucleus</keyword>
<dbReference type="GO" id="GO:0001708">
    <property type="term" value="P:cell fate specification"/>
    <property type="evidence" value="ECO:0007669"/>
    <property type="project" value="TreeGrafter"/>
</dbReference>
<dbReference type="PROSITE" id="PS50252">
    <property type="entry name" value="TBOX_3"/>
    <property type="match status" value="1"/>
</dbReference>
<evidence type="ECO:0000313" key="7">
    <source>
        <dbReference type="EMBL" id="KNC97785.1"/>
    </source>
</evidence>
<keyword evidence="2" id="KW-0238">DNA-binding</keyword>
<dbReference type="STRING" id="645134.A0A0L0H8D6"/>
<feature type="compositionally biased region" description="Polar residues" evidence="5">
    <location>
        <begin position="65"/>
        <end position="80"/>
    </location>
</feature>
<organism evidence="7 8">
    <name type="scientific">Spizellomyces punctatus (strain DAOM BR117)</name>
    <dbReference type="NCBI Taxonomy" id="645134"/>
    <lineage>
        <taxon>Eukaryota</taxon>
        <taxon>Fungi</taxon>
        <taxon>Fungi incertae sedis</taxon>
        <taxon>Chytridiomycota</taxon>
        <taxon>Chytridiomycota incertae sedis</taxon>
        <taxon>Chytridiomycetes</taxon>
        <taxon>Spizellomycetales</taxon>
        <taxon>Spizellomycetaceae</taxon>
        <taxon>Spizellomyces</taxon>
    </lineage>
</organism>
<dbReference type="PANTHER" id="PTHR11267:SF181">
    <property type="entry name" value="OPTOMOTOR-BLIND PROTEIN"/>
    <property type="match status" value="1"/>
</dbReference>
<name>A0A0L0H8D6_SPIPD</name>
<feature type="region of interest" description="Disordered" evidence="5">
    <location>
        <begin position="1"/>
        <end position="80"/>
    </location>
</feature>
<evidence type="ECO:0000256" key="2">
    <source>
        <dbReference type="ARBA" id="ARBA00023125"/>
    </source>
</evidence>
<dbReference type="VEuPathDB" id="FungiDB:SPPG_06782"/>
<dbReference type="OrthoDB" id="7442607at2759"/>
<evidence type="ECO:0000256" key="5">
    <source>
        <dbReference type="SAM" id="MobiDB-lite"/>
    </source>
</evidence>
<dbReference type="InterPro" id="IPR046360">
    <property type="entry name" value="T-box_DNA-bd"/>
</dbReference>
<dbReference type="Gene3D" id="2.60.40.820">
    <property type="entry name" value="Transcription factor, T-box"/>
    <property type="match status" value="1"/>
</dbReference>
<dbReference type="SMART" id="SM00425">
    <property type="entry name" value="TBOX"/>
    <property type="match status" value="1"/>
</dbReference>
<dbReference type="GO" id="GO:0000785">
    <property type="term" value="C:chromatin"/>
    <property type="evidence" value="ECO:0007669"/>
    <property type="project" value="TreeGrafter"/>
</dbReference>
<dbReference type="InterPro" id="IPR001699">
    <property type="entry name" value="TF_T-box"/>
</dbReference>
<dbReference type="InParanoid" id="A0A0L0H8D6"/>
<feature type="compositionally biased region" description="Acidic residues" evidence="5">
    <location>
        <begin position="394"/>
        <end position="405"/>
    </location>
</feature>
<feature type="region of interest" description="Disordered" evidence="5">
    <location>
        <begin position="355"/>
        <end position="438"/>
    </location>
</feature>
<keyword evidence="3" id="KW-0804">Transcription</keyword>
<dbReference type="GO" id="GO:0000978">
    <property type="term" value="F:RNA polymerase II cis-regulatory region sequence-specific DNA binding"/>
    <property type="evidence" value="ECO:0007669"/>
    <property type="project" value="InterPro"/>
</dbReference>
<dbReference type="GO" id="GO:0045893">
    <property type="term" value="P:positive regulation of DNA-templated transcription"/>
    <property type="evidence" value="ECO:0007669"/>
    <property type="project" value="InterPro"/>
</dbReference>
<feature type="compositionally biased region" description="Acidic residues" evidence="5">
    <location>
        <begin position="363"/>
        <end position="386"/>
    </location>
</feature>
<dbReference type="Pfam" id="PF00907">
    <property type="entry name" value="T-box"/>
    <property type="match status" value="1"/>
</dbReference>
<evidence type="ECO:0000256" key="3">
    <source>
        <dbReference type="ARBA" id="ARBA00023163"/>
    </source>
</evidence>
<dbReference type="EMBL" id="KQ257462">
    <property type="protein sequence ID" value="KNC97785.1"/>
    <property type="molecule type" value="Genomic_DNA"/>
</dbReference>
<dbReference type="RefSeq" id="XP_016605825.1">
    <property type="nucleotide sequence ID" value="XM_016754981.1"/>
</dbReference>
<sequence>MHTTASSHTAVPKRKSDDDDSHESSYLIKAKTRRLSNNLMSSQSGNDQQVERRPLRQGGMRTLTVPPSLSPHGSRQESTMRNANGPTILLEDAKLWAQFHSVGNEMIITKGGRCLFPTLRFRPICLDPQALYSIAIDIVQTVPHKFKFKNGHWAPVSLDAGSGGESEDMLVPTCRAILHSSATQSGAFWIQQGISFAKIKLTNRCPSSLRSPSPGSSPDYPSVPEGYFYLNSFHQYQPRVHLIKHSAEGQSVTTYLFEETKFIAVTHYQSEKVNSLKKNYNPHAKGFKDYETKLAALRIRSGSVASTTSSGTPTTTTNDAIDIPTFRISVNERSGRAVVKSLPATVRQSRGVIRTTGNRYQIEEDEDESPYDNGQEDDQVEEDEVECSSTADTSDSDLSDSDDESTYSTTSTTSLSQVSSDAASPSQENQPPQSSNSSSPLQLLALFCSYILDSGNLALNPAEIVTHSETTEVQRFQTLVDAYEIECKRLREVRNMLMSSDRECAPAMRMI</sequence>
<evidence type="ECO:0000256" key="4">
    <source>
        <dbReference type="ARBA" id="ARBA00023242"/>
    </source>
</evidence>
<keyword evidence="8" id="KW-1185">Reference proteome</keyword>
<evidence type="ECO:0000256" key="1">
    <source>
        <dbReference type="ARBA" id="ARBA00023015"/>
    </source>
</evidence>
<dbReference type="Proteomes" id="UP000053201">
    <property type="component" value="Unassembled WGS sequence"/>
</dbReference>
<dbReference type="SUPFAM" id="SSF49417">
    <property type="entry name" value="p53-like transcription factors"/>
    <property type="match status" value="1"/>
</dbReference>
<evidence type="ECO:0000313" key="8">
    <source>
        <dbReference type="Proteomes" id="UP000053201"/>
    </source>
</evidence>
<protein>
    <recommendedName>
        <fullName evidence="6">T-box domain-containing protein</fullName>
    </recommendedName>
</protein>
<proteinExistence type="predicted"/>
<feature type="compositionally biased region" description="Low complexity" evidence="5">
    <location>
        <begin position="406"/>
        <end position="438"/>
    </location>
</feature>
<dbReference type="PANTHER" id="PTHR11267">
    <property type="entry name" value="T-BOX PROTEIN-RELATED"/>
    <property type="match status" value="1"/>
</dbReference>
<dbReference type="AlphaFoldDB" id="A0A0L0H8D6"/>
<dbReference type="eggNOG" id="KOG3585">
    <property type="taxonomic scope" value="Eukaryota"/>
</dbReference>
<dbReference type="CDD" id="cd20683">
    <property type="entry name" value="T-box_Fungi_incertae_sedis"/>
    <property type="match status" value="1"/>
</dbReference>
<evidence type="ECO:0000259" key="6">
    <source>
        <dbReference type="PROSITE" id="PS50252"/>
    </source>
</evidence>
<dbReference type="GeneID" id="27690060"/>
<gene>
    <name evidence="7" type="ORF">SPPG_06782</name>
</gene>
<dbReference type="PRINTS" id="PR00937">
    <property type="entry name" value="TBOX"/>
</dbReference>
<keyword evidence="1" id="KW-0805">Transcription regulation</keyword>